<keyword evidence="2" id="KW-1185">Reference proteome</keyword>
<organism evidence="1 2">
    <name type="scientific">Dentiscutata erythropus</name>
    <dbReference type="NCBI Taxonomy" id="1348616"/>
    <lineage>
        <taxon>Eukaryota</taxon>
        <taxon>Fungi</taxon>
        <taxon>Fungi incertae sedis</taxon>
        <taxon>Mucoromycota</taxon>
        <taxon>Glomeromycotina</taxon>
        <taxon>Glomeromycetes</taxon>
        <taxon>Diversisporales</taxon>
        <taxon>Gigasporaceae</taxon>
        <taxon>Dentiscutata</taxon>
    </lineage>
</organism>
<reference evidence="1" key="1">
    <citation type="submission" date="2021-06" db="EMBL/GenBank/DDBJ databases">
        <authorList>
            <person name="Kallberg Y."/>
            <person name="Tangrot J."/>
            <person name="Rosling A."/>
        </authorList>
    </citation>
    <scope>NUCLEOTIDE SEQUENCE</scope>
    <source>
        <strain evidence="1">MA453B</strain>
    </source>
</reference>
<dbReference type="AlphaFoldDB" id="A0A9N9P844"/>
<feature type="non-terminal residue" evidence="1">
    <location>
        <position position="1"/>
    </location>
</feature>
<name>A0A9N9P844_9GLOM</name>
<evidence type="ECO:0000313" key="2">
    <source>
        <dbReference type="Proteomes" id="UP000789405"/>
    </source>
</evidence>
<accession>A0A9N9P844</accession>
<protein>
    <submittedName>
        <fullName evidence="1">10720_t:CDS:1</fullName>
    </submittedName>
</protein>
<feature type="non-terminal residue" evidence="1">
    <location>
        <position position="55"/>
    </location>
</feature>
<dbReference type="Proteomes" id="UP000789405">
    <property type="component" value="Unassembled WGS sequence"/>
</dbReference>
<dbReference type="EMBL" id="CAJVPY010033644">
    <property type="protein sequence ID" value="CAG8799178.1"/>
    <property type="molecule type" value="Genomic_DNA"/>
</dbReference>
<evidence type="ECO:0000313" key="1">
    <source>
        <dbReference type="EMBL" id="CAG8799178.1"/>
    </source>
</evidence>
<comment type="caution">
    <text evidence="1">The sequence shown here is derived from an EMBL/GenBank/DDBJ whole genome shotgun (WGS) entry which is preliminary data.</text>
</comment>
<gene>
    <name evidence="1" type="ORF">DERYTH_LOCUS23019</name>
</gene>
<sequence length="55" mass="6388">YASGLVTGNFGEFTDFDNICQTKFRKVYKCKWKKCDLTVVHKDLDVNSNLQIVQE</sequence>
<proteinExistence type="predicted"/>